<evidence type="ECO:0000256" key="1">
    <source>
        <dbReference type="SAM" id="SignalP"/>
    </source>
</evidence>
<keyword evidence="1" id="KW-0732">Signal</keyword>
<sequence length="242" mass="26965">MGRWRRSGVVTTAALCLLATLRTGSFVPSPDGASPPISEERRRAAAVRDPTNGRRTFAAAALAAASLVAGAPAHAKEVIQVLPPVPPKPSPDPFIYNLQVAAWKKEPYARMRLYLQAVTQRFIMDMETSAFGGKYFLHWSTDPKSDDFFKFDVVDRNVYNEAAREKKILIDSDLTLAENGIEVYVYKDQQAKEDLTTKVEDLVIIPSQLQNAIRVIQSTPFPEFVGGSRRVQQQKITIEDKN</sequence>
<feature type="signal peptide" evidence="1">
    <location>
        <begin position="1"/>
        <end position="26"/>
    </location>
</feature>
<proteinExistence type="predicted"/>
<evidence type="ECO:0000313" key="3">
    <source>
        <dbReference type="Proteomes" id="UP001642464"/>
    </source>
</evidence>
<reference evidence="2 3" key="1">
    <citation type="submission" date="2024-02" db="EMBL/GenBank/DDBJ databases">
        <authorList>
            <person name="Chen Y."/>
            <person name="Shah S."/>
            <person name="Dougan E. K."/>
            <person name="Thang M."/>
            <person name="Chan C."/>
        </authorList>
    </citation>
    <scope>NUCLEOTIDE SEQUENCE [LARGE SCALE GENOMIC DNA]</scope>
</reference>
<comment type="caution">
    <text evidence="2">The sequence shown here is derived from an EMBL/GenBank/DDBJ whole genome shotgun (WGS) entry which is preliminary data.</text>
</comment>
<name>A0ABP0RUT5_9DINO</name>
<feature type="chain" id="PRO_5046138219" evidence="1">
    <location>
        <begin position="27"/>
        <end position="242"/>
    </location>
</feature>
<gene>
    <name evidence="2" type="ORF">SCF082_LOCUS48726</name>
</gene>
<organism evidence="2 3">
    <name type="scientific">Durusdinium trenchii</name>
    <dbReference type="NCBI Taxonomy" id="1381693"/>
    <lineage>
        <taxon>Eukaryota</taxon>
        <taxon>Sar</taxon>
        <taxon>Alveolata</taxon>
        <taxon>Dinophyceae</taxon>
        <taxon>Suessiales</taxon>
        <taxon>Symbiodiniaceae</taxon>
        <taxon>Durusdinium</taxon>
    </lineage>
</organism>
<accession>A0ABP0RUT5</accession>
<dbReference type="EMBL" id="CAXAMM010042373">
    <property type="protein sequence ID" value="CAK9104416.1"/>
    <property type="molecule type" value="Genomic_DNA"/>
</dbReference>
<keyword evidence="3" id="KW-1185">Reference proteome</keyword>
<evidence type="ECO:0000313" key="2">
    <source>
        <dbReference type="EMBL" id="CAK9104416.1"/>
    </source>
</evidence>
<dbReference type="Proteomes" id="UP001642464">
    <property type="component" value="Unassembled WGS sequence"/>
</dbReference>
<protein>
    <submittedName>
        <fullName evidence="2">Potassium-transporting ATPase alpha chain 1</fullName>
    </submittedName>
</protein>